<evidence type="ECO:0000313" key="2">
    <source>
        <dbReference type="Proteomes" id="UP000243606"/>
    </source>
</evidence>
<dbReference type="STRING" id="425504.SAMN05216206_2688"/>
<name>A0A1I3K1Z7_9PSED</name>
<reference evidence="2" key="1">
    <citation type="submission" date="2016-10" db="EMBL/GenBank/DDBJ databases">
        <authorList>
            <person name="Varghese N."/>
            <person name="Submissions S."/>
        </authorList>
    </citation>
    <scope>NUCLEOTIDE SEQUENCE [LARGE SCALE GENOMIC DNA]</scope>
    <source>
        <strain evidence="2">LMG 24016</strain>
    </source>
</reference>
<sequence>MNKYDKAILDCKVGIKAFQNINASSIGFSKMLDLANTEDPILLPSVFHWAVIRYAKPFLNSKFEDGKICYPTKELKKASGFSSEIHEHILTVRSALVAHDDFTEISPRILTAGMHIADEDFLIPTSITISNKCISFPINPDTVQKMQLHAQACCIGVHSKLIKDIEALRELTLKHPELAMKDPKYKSNYGEAKIEAGGSKMQPPNFTVDPWLNTPVPDYSELHNGYMYEEAKINKEFHGPETIITPEGKEYIFSPTTSE</sequence>
<dbReference type="OrthoDB" id="9942478at2"/>
<dbReference type="EMBL" id="FOQL01000003">
    <property type="protein sequence ID" value="SFI66330.1"/>
    <property type="molecule type" value="Genomic_DNA"/>
</dbReference>
<evidence type="ECO:0000313" key="1">
    <source>
        <dbReference type="EMBL" id="SFI66330.1"/>
    </source>
</evidence>
<proteinExistence type="predicted"/>
<keyword evidence="2" id="KW-1185">Reference proteome</keyword>
<dbReference type="AlphaFoldDB" id="A0A1I3K1Z7"/>
<organism evidence="1 2">
    <name type="scientific">Pseudomonas guineae</name>
    <dbReference type="NCBI Taxonomy" id="425504"/>
    <lineage>
        <taxon>Bacteria</taxon>
        <taxon>Pseudomonadati</taxon>
        <taxon>Pseudomonadota</taxon>
        <taxon>Gammaproteobacteria</taxon>
        <taxon>Pseudomonadales</taxon>
        <taxon>Pseudomonadaceae</taxon>
        <taxon>Pseudomonas</taxon>
    </lineage>
</organism>
<dbReference type="RefSeq" id="WP_139213958.1">
    <property type="nucleotide sequence ID" value="NZ_FOQL01000003.1"/>
</dbReference>
<protein>
    <submittedName>
        <fullName evidence="1">Uncharacterized protein</fullName>
    </submittedName>
</protein>
<gene>
    <name evidence="1" type="ORF">SAMN05216206_2688</name>
</gene>
<accession>A0A1I3K1Z7</accession>
<dbReference type="Proteomes" id="UP000243606">
    <property type="component" value="Unassembled WGS sequence"/>
</dbReference>